<proteinExistence type="predicted"/>
<reference evidence="2" key="2">
    <citation type="submission" date="2021-04" db="EMBL/GenBank/DDBJ databases">
        <authorList>
            <person name="Gilroy R."/>
        </authorList>
    </citation>
    <scope>NUCLEOTIDE SEQUENCE</scope>
    <source>
        <strain evidence="2">ChiW7-2402</strain>
    </source>
</reference>
<keyword evidence="1" id="KW-0472">Membrane</keyword>
<reference evidence="2" key="1">
    <citation type="journal article" date="2021" name="PeerJ">
        <title>Extensive microbial diversity within the chicken gut microbiome revealed by metagenomics and culture.</title>
        <authorList>
            <person name="Gilroy R."/>
            <person name="Ravi A."/>
            <person name="Getino M."/>
            <person name="Pursley I."/>
            <person name="Horton D.L."/>
            <person name="Alikhan N.F."/>
            <person name="Baker D."/>
            <person name="Gharbi K."/>
            <person name="Hall N."/>
            <person name="Watson M."/>
            <person name="Adriaenssens E.M."/>
            <person name="Foster-Nyarko E."/>
            <person name="Jarju S."/>
            <person name="Secka A."/>
            <person name="Antonio M."/>
            <person name="Oren A."/>
            <person name="Chaudhuri R.R."/>
            <person name="La Ragione R."/>
            <person name="Hildebrand F."/>
            <person name="Pallen M.J."/>
        </authorList>
    </citation>
    <scope>NUCLEOTIDE SEQUENCE</scope>
    <source>
        <strain evidence="2">ChiW7-2402</strain>
    </source>
</reference>
<name>A0A9D2G5J5_9FIRM</name>
<evidence type="ECO:0000256" key="1">
    <source>
        <dbReference type="SAM" id="Phobius"/>
    </source>
</evidence>
<protein>
    <submittedName>
        <fullName evidence="2">Uncharacterized protein</fullName>
    </submittedName>
</protein>
<evidence type="ECO:0000313" key="2">
    <source>
        <dbReference type="EMBL" id="HIZ72535.1"/>
    </source>
</evidence>
<comment type="caution">
    <text evidence="2">The sequence shown here is derived from an EMBL/GenBank/DDBJ whole genome shotgun (WGS) entry which is preliminary data.</text>
</comment>
<feature type="transmembrane region" description="Helical" evidence="1">
    <location>
        <begin position="102"/>
        <end position="125"/>
    </location>
</feature>
<organism evidence="2 3">
    <name type="scientific">Candidatus Gallimonas intestinavium</name>
    <dbReference type="NCBI Taxonomy" id="2838603"/>
    <lineage>
        <taxon>Bacteria</taxon>
        <taxon>Bacillati</taxon>
        <taxon>Bacillota</taxon>
        <taxon>Clostridia</taxon>
        <taxon>Candidatus Gallimonas</taxon>
    </lineage>
</organism>
<evidence type="ECO:0000313" key="3">
    <source>
        <dbReference type="Proteomes" id="UP000824102"/>
    </source>
</evidence>
<dbReference type="Proteomes" id="UP000824102">
    <property type="component" value="Unassembled WGS sequence"/>
</dbReference>
<gene>
    <name evidence="2" type="ORF">H9964_03015</name>
</gene>
<feature type="transmembrane region" description="Helical" evidence="1">
    <location>
        <begin position="12"/>
        <end position="41"/>
    </location>
</feature>
<keyword evidence="1" id="KW-0812">Transmembrane</keyword>
<feature type="transmembrane region" description="Helical" evidence="1">
    <location>
        <begin position="53"/>
        <end position="81"/>
    </location>
</feature>
<keyword evidence="1" id="KW-1133">Transmembrane helix</keyword>
<feature type="transmembrane region" description="Helical" evidence="1">
    <location>
        <begin position="140"/>
        <end position="163"/>
    </location>
</feature>
<dbReference type="EMBL" id="DXBB01000050">
    <property type="protein sequence ID" value="HIZ72535.1"/>
    <property type="molecule type" value="Genomic_DNA"/>
</dbReference>
<accession>A0A9D2G5J5</accession>
<dbReference type="AlphaFoldDB" id="A0A9D2G5J5"/>
<sequence length="176" mass="19891">MRKPHKAFEIALSAIACAAAAGFLMLGSVSPFLLATGYLVAAFAVMVPLAKDFWWGSALCFLAAGLLALPVSLWKVVPYFAFFGLHPVVNRIQMRFVRKKPLFLLCEVAKAVWFDLAMWLSWIVLTRMAGMVFPEYIETYFFYILFLGGTLFFFVYDVLMFACQKSVDTVVARIRK</sequence>